<dbReference type="RefSeq" id="WP_124868443.1">
    <property type="nucleotide sequence ID" value="NZ_RQZF01000002.1"/>
</dbReference>
<keyword evidence="11" id="KW-1185">Reference proteome</keyword>
<comment type="similarity">
    <text evidence="2">Belongs to the CPA3 antiporters (TC 2.A.63) subunit F family.</text>
</comment>
<feature type="coiled-coil region" evidence="8">
    <location>
        <begin position="103"/>
        <end position="134"/>
    </location>
</feature>
<sequence>MTPIEILHLIIALLATVAALLAFYRIAAGPSIMDRTVASDVLTASAFTVVCVMIVSWKRSDLGVLLIILALTAFLTAVVVARYIRRDVIDDSARGRRRILTATEYAERQRRREEDELRAELEEIDSEVDAVAAQERRQRERHEEEGTA</sequence>
<evidence type="ECO:0000313" key="11">
    <source>
        <dbReference type="Proteomes" id="UP000280444"/>
    </source>
</evidence>
<keyword evidence="7 9" id="KW-0472">Membrane</keyword>
<comment type="subcellular location">
    <subcellularLocation>
        <location evidence="1">Cell membrane</location>
        <topology evidence="1">Multi-pass membrane protein</topology>
    </subcellularLocation>
</comment>
<dbReference type="PANTHER" id="PTHR34702:SF1">
    <property type="entry name" value="NA(+)_H(+) ANTIPORTER SUBUNIT F"/>
    <property type="match status" value="1"/>
</dbReference>
<evidence type="ECO:0000256" key="2">
    <source>
        <dbReference type="ARBA" id="ARBA00009212"/>
    </source>
</evidence>
<dbReference type="OrthoDB" id="3267122at2"/>
<evidence type="ECO:0000256" key="8">
    <source>
        <dbReference type="SAM" id="Coils"/>
    </source>
</evidence>
<dbReference type="InterPro" id="IPR007208">
    <property type="entry name" value="MrpF/PhaF-like"/>
</dbReference>
<feature type="transmembrane region" description="Helical" evidence="9">
    <location>
        <begin position="6"/>
        <end position="24"/>
    </location>
</feature>
<proteinExistence type="inferred from homology"/>
<keyword evidence="6 9" id="KW-1133">Transmembrane helix</keyword>
<name>A0A3P1SEV8_9ACTO</name>
<comment type="caution">
    <text evidence="10">The sequence shown here is derived from an EMBL/GenBank/DDBJ whole genome shotgun (WGS) entry which is preliminary data.</text>
</comment>
<evidence type="ECO:0000256" key="3">
    <source>
        <dbReference type="ARBA" id="ARBA00022448"/>
    </source>
</evidence>
<dbReference type="EMBL" id="RQZF01000002">
    <property type="protein sequence ID" value="RRC95823.1"/>
    <property type="molecule type" value="Genomic_DNA"/>
</dbReference>
<evidence type="ECO:0000256" key="9">
    <source>
        <dbReference type="SAM" id="Phobius"/>
    </source>
</evidence>
<evidence type="ECO:0000256" key="7">
    <source>
        <dbReference type="ARBA" id="ARBA00023136"/>
    </source>
</evidence>
<accession>A0A3P1SEV8</accession>
<evidence type="ECO:0008006" key="12">
    <source>
        <dbReference type="Google" id="ProtNLM"/>
    </source>
</evidence>
<gene>
    <name evidence="10" type="ORF">EII11_02855</name>
</gene>
<reference evidence="10 11" key="1">
    <citation type="submission" date="2018-11" db="EMBL/GenBank/DDBJ databases">
        <title>Genomes From Bacteria Associated with the Canine Oral Cavity: a Test Case for Automated Genome-Based Taxonomic Assignment.</title>
        <authorList>
            <person name="Coil D.A."/>
            <person name="Jospin G."/>
            <person name="Darling A.E."/>
            <person name="Wallis C."/>
            <person name="Davis I.J."/>
            <person name="Harris S."/>
            <person name="Eisen J.A."/>
            <person name="Holcombe L.J."/>
            <person name="O'Flynn C."/>
        </authorList>
    </citation>
    <scope>NUCLEOTIDE SEQUENCE [LARGE SCALE GENOMIC DNA]</scope>
    <source>
        <strain evidence="10 11">OH770</strain>
    </source>
</reference>
<keyword evidence="4" id="KW-1003">Cell membrane</keyword>
<evidence type="ECO:0000256" key="4">
    <source>
        <dbReference type="ARBA" id="ARBA00022475"/>
    </source>
</evidence>
<dbReference type="PANTHER" id="PTHR34702">
    <property type="entry name" value="NA(+)/H(+) ANTIPORTER SUBUNIT F1"/>
    <property type="match status" value="1"/>
</dbReference>
<keyword evidence="5 9" id="KW-0812">Transmembrane</keyword>
<dbReference type="GO" id="GO:0005886">
    <property type="term" value="C:plasma membrane"/>
    <property type="evidence" value="ECO:0007669"/>
    <property type="project" value="UniProtKB-SubCell"/>
</dbReference>
<evidence type="ECO:0000256" key="5">
    <source>
        <dbReference type="ARBA" id="ARBA00022692"/>
    </source>
</evidence>
<evidence type="ECO:0000313" key="10">
    <source>
        <dbReference type="EMBL" id="RRC95823.1"/>
    </source>
</evidence>
<feature type="transmembrane region" description="Helical" evidence="9">
    <location>
        <begin position="63"/>
        <end position="84"/>
    </location>
</feature>
<evidence type="ECO:0000256" key="1">
    <source>
        <dbReference type="ARBA" id="ARBA00004651"/>
    </source>
</evidence>
<protein>
    <recommendedName>
        <fullName evidence="12">PH regulation protein F</fullName>
    </recommendedName>
</protein>
<keyword evidence="8" id="KW-0175">Coiled coil</keyword>
<keyword evidence="3" id="KW-0813">Transport</keyword>
<dbReference type="AlphaFoldDB" id="A0A3P1SEV8"/>
<organism evidence="10 11">
    <name type="scientific">Schaalia canis</name>
    <dbReference type="NCBI Taxonomy" id="100469"/>
    <lineage>
        <taxon>Bacteria</taxon>
        <taxon>Bacillati</taxon>
        <taxon>Actinomycetota</taxon>
        <taxon>Actinomycetes</taxon>
        <taxon>Actinomycetales</taxon>
        <taxon>Actinomycetaceae</taxon>
        <taxon>Schaalia</taxon>
    </lineage>
</organism>
<dbReference type="Proteomes" id="UP000280444">
    <property type="component" value="Unassembled WGS sequence"/>
</dbReference>
<evidence type="ECO:0000256" key="6">
    <source>
        <dbReference type="ARBA" id="ARBA00022989"/>
    </source>
</evidence>
<feature type="transmembrane region" description="Helical" evidence="9">
    <location>
        <begin position="36"/>
        <end position="57"/>
    </location>
</feature>
<dbReference type="GO" id="GO:0015385">
    <property type="term" value="F:sodium:proton antiporter activity"/>
    <property type="evidence" value="ECO:0007669"/>
    <property type="project" value="TreeGrafter"/>
</dbReference>